<reference evidence="1" key="1">
    <citation type="submission" date="2016-04" db="EMBL/GenBank/DDBJ databases">
        <title>Fast-growing isolate from the root nodules of Vavilovia formosa.</title>
        <authorList>
            <person name="Kimeklis A."/>
            <person name="Safronova V."/>
            <person name="Belimov A."/>
            <person name="Andronov E."/>
        </authorList>
    </citation>
    <scope>NUCLEOTIDE SEQUENCE [LARGE SCALE GENOMIC DNA]</scope>
    <source>
        <strain evidence="1">Vaf-46</strain>
    </source>
</reference>
<name>A0A179C0M2_RHILE</name>
<proteinExistence type="predicted"/>
<sequence>MNAGLLAKILSGSANVSGGQVKEMYNGIPFDKLPSNIPTVSMCKIELMKIIDIRKKVKFVACERPEFGQIGWRRTENYSDSSGRLGGGHDQPWWCNQVAASFISSRSIGPQNTWETVTSHEESDKDWKGKVTYKYHCTIKVSWEPSYNRREDPICGTYEQ</sequence>
<dbReference type="EMBL" id="LWBS01000001">
    <property type="protein sequence ID" value="OAP97707.1"/>
    <property type="molecule type" value="Genomic_DNA"/>
</dbReference>
<evidence type="ECO:0000313" key="1">
    <source>
        <dbReference type="EMBL" id="OAP97707.1"/>
    </source>
</evidence>
<comment type="caution">
    <text evidence="1">The sequence shown here is derived from an EMBL/GenBank/DDBJ whole genome shotgun (WGS) entry which is preliminary data.</text>
</comment>
<gene>
    <name evidence="1" type="ORF">A4U53_36250</name>
</gene>
<dbReference type="AlphaFoldDB" id="A0A179C0M2"/>
<accession>A0A179C0M2</accession>
<protein>
    <submittedName>
        <fullName evidence="1">Uncharacterized protein</fullName>
    </submittedName>
</protein>
<organism evidence="1">
    <name type="scientific">Rhizobium leguminosarum</name>
    <dbReference type="NCBI Taxonomy" id="384"/>
    <lineage>
        <taxon>Bacteria</taxon>
        <taxon>Pseudomonadati</taxon>
        <taxon>Pseudomonadota</taxon>
        <taxon>Alphaproteobacteria</taxon>
        <taxon>Hyphomicrobiales</taxon>
        <taxon>Rhizobiaceae</taxon>
        <taxon>Rhizobium/Agrobacterium group</taxon>
        <taxon>Rhizobium</taxon>
    </lineage>
</organism>